<dbReference type="KEGG" id="txa:HQN79_10870"/>
<keyword evidence="5" id="KW-1185">Reference proteome</keyword>
<dbReference type="Gene3D" id="2.40.50.100">
    <property type="match status" value="1"/>
</dbReference>
<dbReference type="AlphaFoldDB" id="A0A7D4SP06"/>
<accession>A0A7D4SP06</accession>
<dbReference type="GO" id="GO:1990281">
    <property type="term" value="C:efflux pump complex"/>
    <property type="evidence" value="ECO:0007669"/>
    <property type="project" value="TreeGrafter"/>
</dbReference>
<dbReference type="Proteomes" id="UP000504724">
    <property type="component" value="Chromosome"/>
</dbReference>
<organism evidence="4 5">
    <name type="scientific">Thiomicrorhabdus xiamenensis</name>
    <dbReference type="NCBI Taxonomy" id="2739063"/>
    <lineage>
        <taxon>Bacteria</taxon>
        <taxon>Pseudomonadati</taxon>
        <taxon>Pseudomonadota</taxon>
        <taxon>Gammaproteobacteria</taxon>
        <taxon>Thiotrichales</taxon>
        <taxon>Piscirickettsiaceae</taxon>
        <taxon>Thiomicrorhabdus</taxon>
    </lineage>
</organism>
<evidence type="ECO:0000256" key="1">
    <source>
        <dbReference type="SAM" id="Coils"/>
    </source>
</evidence>
<name>A0A7D4SP06_9GAMM</name>
<proteinExistence type="predicted"/>
<keyword evidence="1" id="KW-0175">Coiled coil</keyword>
<sequence>MNKLVKRLIPILIVGVAIALFIYMKNSKPQQPPVEVKEKVWMVNGVSVSLENLAAVQTLYGVVESNALVKASAPISAVVEKVAVLPGDEVKKGEMLVALSSEDLRLPVDQARADVADARAQLKLQQLTIKANQKRLLHEQKVLELKKEALARAKTLLKKNLASQSVVDAAKEALVKQEYTVVGVQLAVEQSDSQISQVQARLQKAQAALDQAKLNQQRGVVYAPFDGRIAEVNVSVGDRVNVGSLLVSFYALESMELKAKLPVSSLAQAEKALLSKQRLIAEYEMAGSPLQLNLLRLAGEASTSGVDAYFSMPDALYGKRPGELMEVYFRGREMHQVAAVPYSAIYGNDRIYLIENERLRSVQIELKGEVMRNGKLMALIASAELQDGIKVLTTHLPNAINGLKVSEVSP</sequence>
<reference evidence="4 5" key="1">
    <citation type="submission" date="2020-05" db="EMBL/GenBank/DDBJ databases">
        <title>Thiomicrorhabdus sediminis sp.nov. and Thiomicrorhabdus xiamenensis sp.nov., novel sulfur-oxidizing bacteria isolated from coastal sediment.</title>
        <authorList>
            <person name="Liu X."/>
        </authorList>
    </citation>
    <scope>NUCLEOTIDE SEQUENCE [LARGE SCALE GENOMIC DNA]</scope>
    <source>
        <strain evidence="4 5">G2</strain>
    </source>
</reference>
<evidence type="ECO:0000313" key="5">
    <source>
        <dbReference type="Proteomes" id="UP000504724"/>
    </source>
</evidence>
<dbReference type="SUPFAM" id="SSF111369">
    <property type="entry name" value="HlyD-like secretion proteins"/>
    <property type="match status" value="1"/>
</dbReference>
<evidence type="ECO:0000256" key="2">
    <source>
        <dbReference type="SAM" id="Phobius"/>
    </source>
</evidence>
<feature type="domain" description="CzcB-like barrel-sandwich hybrid" evidence="3">
    <location>
        <begin position="72"/>
        <end position="241"/>
    </location>
</feature>
<protein>
    <submittedName>
        <fullName evidence="4">Biotin/lipoyl-binding protein</fullName>
    </submittedName>
</protein>
<keyword evidence="2" id="KW-1133">Transmembrane helix</keyword>
<dbReference type="EMBL" id="CP054020">
    <property type="protein sequence ID" value="QKI90041.1"/>
    <property type="molecule type" value="Genomic_DNA"/>
</dbReference>
<keyword evidence="2" id="KW-0812">Transmembrane</keyword>
<dbReference type="Pfam" id="PF25973">
    <property type="entry name" value="BSH_CzcB"/>
    <property type="match status" value="1"/>
</dbReference>
<evidence type="ECO:0000313" key="4">
    <source>
        <dbReference type="EMBL" id="QKI90041.1"/>
    </source>
</evidence>
<dbReference type="RefSeq" id="WP_173286437.1">
    <property type="nucleotide sequence ID" value="NZ_CP054020.1"/>
</dbReference>
<gene>
    <name evidence="4" type="ORF">HQN79_10870</name>
</gene>
<dbReference type="Gene3D" id="1.10.287.470">
    <property type="entry name" value="Helix hairpin bin"/>
    <property type="match status" value="1"/>
</dbReference>
<dbReference type="GO" id="GO:0015562">
    <property type="term" value="F:efflux transmembrane transporter activity"/>
    <property type="evidence" value="ECO:0007669"/>
    <property type="project" value="TreeGrafter"/>
</dbReference>
<feature type="transmembrane region" description="Helical" evidence="2">
    <location>
        <begin position="7"/>
        <end position="24"/>
    </location>
</feature>
<evidence type="ECO:0000259" key="3">
    <source>
        <dbReference type="Pfam" id="PF25973"/>
    </source>
</evidence>
<dbReference type="InterPro" id="IPR058647">
    <property type="entry name" value="BSH_CzcB-like"/>
</dbReference>
<feature type="coiled-coil region" evidence="1">
    <location>
        <begin position="188"/>
        <end position="215"/>
    </location>
</feature>
<dbReference type="PANTHER" id="PTHR30469">
    <property type="entry name" value="MULTIDRUG RESISTANCE PROTEIN MDTA"/>
    <property type="match status" value="1"/>
</dbReference>
<dbReference type="Gene3D" id="2.40.30.170">
    <property type="match status" value="1"/>
</dbReference>
<keyword evidence="2" id="KW-0472">Membrane</keyword>